<reference evidence="9 10" key="1">
    <citation type="submission" date="2014-02" db="EMBL/GenBank/DDBJ databases">
        <authorList>
            <person name="Sears C."/>
            <person name="Carroll K."/>
            <person name="Sack B.R."/>
            <person name="Qadri F."/>
            <person name="Myers L.L."/>
            <person name="Chung G.-T."/>
            <person name="Escheverria P."/>
            <person name="Fraser C.M."/>
            <person name="Sadzewicz L."/>
            <person name="Shefchek K.A."/>
            <person name="Tallon L."/>
            <person name="Das S.P."/>
            <person name="Daugherty S."/>
            <person name="Mongodin E.F."/>
        </authorList>
    </citation>
    <scope>NUCLEOTIDE SEQUENCE [LARGE SCALE GENOMIC DNA]</scope>
    <source>
        <strain evidence="10">3988T(B)14</strain>
    </source>
</reference>
<dbReference type="PANTHER" id="PTHR43711:SF28">
    <property type="entry name" value="SENSOR HISTIDINE KINASE YXDK"/>
    <property type="match status" value="1"/>
</dbReference>
<evidence type="ECO:0000256" key="1">
    <source>
        <dbReference type="ARBA" id="ARBA00000085"/>
    </source>
</evidence>
<organism evidence="9 10">
    <name type="scientific">Bacteroides fragilis str. 3988T(B)14</name>
    <dbReference type="NCBI Taxonomy" id="1339315"/>
    <lineage>
        <taxon>Bacteria</taxon>
        <taxon>Pseudomonadati</taxon>
        <taxon>Bacteroidota</taxon>
        <taxon>Bacteroidia</taxon>
        <taxon>Bacteroidales</taxon>
        <taxon>Bacteroidaceae</taxon>
        <taxon>Bacteroides</taxon>
    </lineage>
</organism>
<dbReference type="Proteomes" id="UP000020529">
    <property type="component" value="Unassembled WGS sequence"/>
</dbReference>
<keyword evidence="4" id="KW-0808">Transferase</keyword>
<dbReference type="EC" id="2.7.13.3" evidence="2"/>
<dbReference type="InterPro" id="IPR004358">
    <property type="entry name" value="Sig_transdc_His_kin-like_C"/>
</dbReference>
<evidence type="ECO:0000256" key="3">
    <source>
        <dbReference type="ARBA" id="ARBA00022553"/>
    </source>
</evidence>
<dbReference type="EMBL" id="JGCY01000219">
    <property type="protein sequence ID" value="EXY76127.1"/>
    <property type="molecule type" value="Genomic_DNA"/>
</dbReference>
<evidence type="ECO:0000256" key="4">
    <source>
        <dbReference type="ARBA" id="ARBA00022679"/>
    </source>
</evidence>
<dbReference type="PATRIC" id="fig|1339315.3.peg.935"/>
<evidence type="ECO:0000313" key="10">
    <source>
        <dbReference type="Proteomes" id="UP000020529"/>
    </source>
</evidence>
<protein>
    <recommendedName>
        <fullName evidence="2">histidine kinase</fullName>
        <ecNumber evidence="2">2.7.13.3</ecNumber>
    </recommendedName>
</protein>
<dbReference type="FunFam" id="3.30.565.10:FF:000006">
    <property type="entry name" value="Sensor histidine kinase WalK"/>
    <property type="match status" value="1"/>
</dbReference>
<evidence type="ECO:0000256" key="6">
    <source>
        <dbReference type="ARBA" id="ARBA00023012"/>
    </source>
</evidence>
<dbReference type="PANTHER" id="PTHR43711">
    <property type="entry name" value="TWO-COMPONENT HISTIDINE KINASE"/>
    <property type="match status" value="1"/>
</dbReference>
<evidence type="ECO:0000259" key="8">
    <source>
        <dbReference type="PROSITE" id="PS50109"/>
    </source>
</evidence>
<evidence type="ECO:0000256" key="2">
    <source>
        <dbReference type="ARBA" id="ARBA00012438"/>
    </source>
</evidence>
<dbReference type="InterPro" id="IPR036890">
    <property type="entry name" value="HATPase_C_sf"/>
</dbReference>
<keyword evidence="3" id="KW-0597">Phosphoprotein</keyword>
<sequence length="450" mass="51387">MKKELLLTILSSIALILLQVFWINSMYQKYENQYTEKINKAFFNAIEKEVGLRSMHIEQSKHSTIFIKSVEYMSEEERAGYKGDTIDLVHLEQNGVARNVSELLTQIKQDGLLAIQKPPILSIIDSLFQDELYDLNINHYITLRNKEKQIIDSVGNAHLQSHFQIIINQKPIGTKGLLYIQIESGLPNDMILSQMLYSLIASTLIVAIVLGCLIFQLTVIRKKNEILKNREASVNGIVHDLKSPLNALITLTCWLKKNESDYKKKQLMNEVIKRAKHLTTQIESILICARGTTQHIILQRTKINIEEVIKTAIGNICVDLSSKPHSIEIVNESPNIECLADQLYIENAIKNLIENALKYSNDGVKIQIKIVEISQGIQIEVKDNGWGIAHKYQKKIFSQYYQVPRETSQIQKGYGIGLSYVKYIIQAHGGKIRLRSRENEGSTFTFYISK</sequence>
<comment type="catalytic activity">
    <reaction evidence="1">
        <text>ATP + protein L-histidine = ADP + protein N-phospho-L-histidine.</text>
        <dbReference type="EC" id="2.7.13.3"/>
    </reaction>
</comment>
<dbReference type="Pfam" id="PF02518">
    <property type="entry name" value="HATPase_c"/>
    <property type="match status" value="1"/>
</dbReference>
<evidence type="ECO:0000256" key="7">
    <source>
        <dbReference type="SAM" id="Phobius"/>
    </source>
</evidence>
<dbReference type="PROSITE" id="PS50109">
    <property type="entry name" value="HIS_KIN"/>
    <property type="match status" value="1"/>
</dbReference>
<dbReference type="SUPFAM" id="SSF55874">
    <property type="entry name" value="ATPase domain of HSP90 chaperone/DNA topoisomerase II/histidine kinase"/>
    <property type="match status" value="1"/>
</dbReference>
<evidence type="ECO:0000313" key="9">
    <source>
        <dbReference type="EMBL" id="EXY76127.1"/>
    </source>
</evidence>
<dbReference type="RefSeq" id="WP_005813843.1">
    <property type="nucleotide sequence ID" value="NZ_JGCY01000219.1"/>
</dbReference>
<gene>
    <name evidence="9" type="ORF">M124_0118</name>
</gene>
<comment type="caution">
    <text evidence="9">The sequence shown here is derived from an EMBL/GenBank/DDBJ whole genome shotgun (WGS) entry which is preliminary data.</text>
</comment>
<dbReference type="SUPFAM" id="SSF47384">
    <property type="entry name" value="Homodimeric domain of signal transducing histidine kinase"/>
    <property type="match status" value="1"/>
</dbReference>
<keyword evidence="5 9" id="KW-0418">Kinase</keyword>
<keyword evidence="6" id="KW-0902">Two-component regulatory system</keyword>
<feature type="domain" description="Histidine kinase" evidence="8">
    <location>
        <begin position="236"/>
        <end position="450"/>
    </location>
</feature>
<dbReference type="CDD" id="cd00075">
    <property type="entry name" value="HATPase"/>
    <property type="match status" value="1"/>
</dbReference>
<keyword evidence="7" id="KW-0472">Membrane</keyword>
<dbReference type="InterPro" id="IPR050736">
    <property type="entry name" value="Sensor_HK_Regulatory"/>
</dbReference>
<feature type="transmembrane region" description="Helical" evidence="7">
    <location>
        <begin position="195"/>
        <end position="220"/>
    </location>
</feature>
<dbReference type="Gene3D" id="1.10.287.130">
    <property type="match status" value="1"/>
</dbReference>
<dbReference type="InterPro" id="IPR036097">
    <property type="entry name" value="HisK_dim/P_sf"/>
</dbReference>
<dbReference type="InterPro" id="IPR005467">
    <property type="entry name" value="His_kinase_dom"/>
</dbReference>
<dbReference type="InterPro" id="IPR003594">
    <property type="entry name" value="HATPase_dom"/>
</dbReference>
<dbReference type="AlphaFoldDB" id="A0A015T0Z0"/>
<dbReference type="Gene3D" id="3.30.565.10">
    <property type="entry name" value="Histidine kinase-like ATPase, C-terminal domain"/>
    <property type="match status" value="1"/>
</dbReference>
<proteinExistence type="predicted"/>
<keyword evidence="7" id="KW-1133">Transmembrane helix</keyword>
<name>A0A015T0Z0_BACFG</name>
<dbReference type="GO" id="GO:0000155">
    <property type="term" value="F:phosphorelay sensor kinase activity"/>
    <property type="evidence" value="ECO:0007669"/>
    <property type="project" value="InterPro"/>
</dbReference>
<dbReference type="SMART" id="SM00387">
    <property type="entry name" value="HATPase_c"/>
    <property type="match status" value="1"/>
</dbReference>
<evidence type="ECO:0000256" key="5">
    <source>
        <dbReference type="ARBA" id="ARBA00022777"/>
    </source>
</evidence>
<dbReference type="PRINTS" id="PR00344">
    <property type="entry name" value="BCTRLSENSOR"/>
</dbReference>
<keyword evidence="7" id="KW-0812">Transmembrane</keyword>
<accession>A0A015T0Z0</accession>